<dbReference type="AlphaFoldDB" id="A0AAD8AKY8"/>
<reference evidence="4" key="1">
    <citation type="journal article" date="2023" name="IScience">
        <title>Live-bearing cockroach genome reveals convergent evolutionary mechanisms linked to viviparity in insects and beyond.</title>
        <authorList>
            <person name="Fouks B."/>
            <person name="Harrison M.C."/>
            <person name="Mikhailova A.A."/>
            <person name="Marchal E."/>
            <person name="English S."/>
            <person name="Carruthers M."/>
            <person name="Jennings E.C."/>
            <person name="Chiamaka E.L."/>
            <person name="Frigard R.A."/>
            <person name="Pippel M."/>
            <person name="Attardo G.M."/>
            <person name="Benoit J.B."/>
            <person name="Bornberg-Bauer E."/>
            <person name="Tobe S.S."/>
        </authorList>
    </citation>
    <scope>NUCLEOTIDE SEQUENCE</scope>
    <source>
        <strain evidence="4">Stay&amp;Tobe</strain>
    </source>
</reference>
<evidence type="ECO:0000256" key="1">
    <source>
        <dbReference type="ARBA" id="ARBA00009505"/>
    </source>
</evidence>
<accession>A0AAD8AKY8</accession>
<gene>
    <name evidence="4" type="ORF">L9F63_000809</name>
</gene>
<dbReference type="GO" id="GO:0005778">
    <property type="term" value="C:peroxisomal membrane"/>
    <property type="evidence" value="ECO:0007669"/>
    <property type="project" value="UniProtKB-SubCell"/>
</dbReference>
<name>A0AAD8AKY8_DIPPU</name>
<sequence length="338" mass="39549">MSSALFTLPELYRSYKNWVSQNPQVVGDFESLAKWISYFIAGRINSSHVLSELVFSLSNLLVLYNDHIISSSRRLRSVGSGDRLKTWLTVVEYSEVFIEISAKRLWGDKGKWIIVVILQLFKCIGRLKLLFHHKENMVQNPPIPPLQRKKIRDENDPQSEEARIRFNNASFTLKRSGRIVRSVSAAPPPSCRTWRPLKPPNNNVEDDVEDVELDRQSLYAEVMYIIKPVLHLCSMSLHGQKDWKPWLLSLIMDLASIQMYYAQSKQMSRRQQLELSRRTIGLLLYLIRSPFYEHHSRDRLQALLYSMSANLPLVRIICKPIAQYLPQWQDTYFYMWSS</sequence>
<dbReference type="InterPro" id="IPR013919">
    <property type="entry name" value="Pex16"/>
</dbReference>
<keyword evidence="3" id="KW-0962">Peroxisome biogenesis</keyword>
<evidence type="ECO:0000313" key="4">
    <source>
        <dbReference type="EMBL" id="KAJ9601074.1"/>
    </source>
</evidence>
<proteinExistence type="inferred from homology"/>
<reference evidence="4" key="2">
    <citation type="submission" date="2023-05" db="EMBL/GenBank/DDBJ databases">
        <authorList>
            <person name="Fouks B."/>
        </authorList>
    </citation>
    <scope>NUCLEOTIDE SEQUENCE</scope>
    <source>
        <strain evidence="4">Stay&amp;Tobe</strain>
        <tissue evidence="4">Testes</tissue>
    </source>
</reference>
<dbReference type="PANTHER" id="PTHR13299">
    <property type="entry name" value="PEROXISOMAL MEMBRANE PROTEIN PEX16"/>
    <property type="match status" value="1"/>
</dbReference>
<comment type="similarity">
    <text evidence="1 3">Belongs to the peroxin-16 family.</text>
</comment>
<evidence type="ECO:0000313" key="5">
    <source>
        <dbReference type="Proteomes" id="UP001233999"/>
    </source>
</evidence>
<evidence type="ECO:0000256" key="3">
    <source>
        <dbReference type="RuleBase" id="RU365003"/>
    </source>
</evidence>
<dbReference type="Pfam" id="PF08610">
    <property type="entry name" value="Pex16"/>
    <property type="match status" value="1"/>
</dbReference>
<evidence type="ECO:0000256" key="2">
    <source>
        <dbReference type="ARBA" id="ARBA00018577"/>
    </source>
</evidence>
<organism evidence="4 5">
    <name type="scientific">Diploptera punctata</name>
    <name type="common">Pacific beetle cockroach</name>
    <dbReference type="NCBI Taxonomy" id="6984"/>
    <lineage>
        <taxon>Eukaryota</taxon>
        <taxon>Metazoa</taxon>
        <taxon>Ecdysozoa</taxon>
        <taxon>Arthropoda</taxon>
        <taxon>Hexapoda</taxon>
        <taxon>Insecta</taxon>
        <taxon>Pterygota</taxon>
        <taxon>Neoptera</taxon>
        <taxon>Polyneoptera</taxon>
        <taxon>Dictyoptera</taxon>
        <taxon>Blattodea</taxon>
        <taxon>Blaberoidea</taxon>
        <taxon>Blaberidae</taxon>
        <taxon>Diplopterinae</taxon>
        <taxon>Diploptera</taxon>
    </lineage>
</organism>
<dbReference type="PANTHER" id="PTHR13299:SF0">
    <property type="entry name" value="PEROXISOMAL MEMBRANE PROTEIN PEX16"/>
    <property type="match status" value="1"/>
</dbReference>
<protein>
    <recommendedName>
        <fullName evidence="2 3">Peroxisomal membrane protein PEX16</fullName>
    </recommendedName>
</protein>
<comment type="caution">
    <text evidence="4">The sequence shown here is derived from an EMBL/GenBank/DDBJ whole genome shotgun (WGS) entry which is preliminary data.</text>
</comment>
<dbReference type="GO" id="GO:0007031">
    <property type="term" value="P:peroxisome organization"/>
    <property type="evidence" value="ECO:0007669"/>
    <property type="project" value="UniProtKB-KW"/>
</dbReference>
<keyword evidence="5" id="KW-1185">Reference proteome</keyword>
<dbReference type="EMBL" id="JASPKZ010000037">
    <property type="protein sequence ID" value="KAJ9601074.1"/>
    <property type="molecule type" value="Genomic_DNA"/>
</dbReference>
<keyword evidence="3" id="KW-0576">Peroxisome</keyword>
<comment type="subcellular location">
    <subcellularLocation>
        <location evidence="3">Peroxisome membrane</location>
    </subcellularLocation>
</comment>
<dbReference type="Proteomes" id="UP001233999">
    <property type="component" value="Unassembled WGS sequence"/>
</dbReference>